<dbReference type="RefSeq" id="WP_091528788.1">
    <property type="nucleotide sequence ID" value="NZ_FOLT01000003.1"/>
</dbReference>
<dbReference type="AlphaFoldDB" id="A0A1I1GKM5"/>
<dbReference type="Pfam" id="PF01943">
    <property type="entry name" value="Polysacc_synt"/>
    <property type="match status" value="1"/>
</dbReference>
<dbReference type="GO" id="GO:0005886">
    <property type="term" value="C:plasma membrane"/>
    <property type="evidence" value="ECO:0007669"/>
    <property type="project" value="UniProtKB-SubCell"/>
</dbReference>
<feature type="transmembrane region" description="Helical" evidence="6">
    <location>
        <begin position="213"/>
        <end position="233"/>
    </location>
</feature>
<sequence>MINIVKKNSYLKAGGLYLLGNVFNKGMVFLTIPIFTRILTTHEYGLINTYISWVTVFVSILGLSMNMGVMIGFTEYEHEIDDYMSSVTTVTLVNSVIVSSLVIAVSYLFKVDMGISRLLLTIALVQAGATAVLKNYDMYLKFKFQYVRKSALEILPNFFTLFSSIIIIIYFINDDKHMGKIIPHSILMVLFAFLVLRLVYGESKVFNKTHAKVALKVSFPFIFHSLSMTLLNQSDRIMLTSLVGASETGVYSLVYNFSMAGTVIFLALNNVWLPWFTQQIKIRAISKINEKAEVYLLIMTIPTVGLILTAPEILRIIAPFEYWTADISLPFIILASYIMFVYIIYVNIEHFHKKTKAVAVNTLLATLLNIGLNYYVIQLFGFHGAAVTTFVSYLALFCLHYRSARKLEQDLFPLKLVFKPLLFITANVLIYYLFLDAFVLRWILLAIQLAFIGTVNHRVIIDFIQRAE</sequence>
<dbReference type="EMBL" id="FOLT01000003">
    <property type="protein sequence ID" value="SFC09883.1"/>
    <property type="molecule type" value="Genomic_DNA"/>
</dbReference>
<feature type="transmembrane region" description="Helical" evidence="6">
    <location>
        <begin position="16"/>
        <end position="38"/>
    </location>
</feature>
<proteinExistence type="predicted"/>
<feature type="transmembrane region" description="Helical" evidence="6">
    <location>
        <begin position="253"/>
        <end position="273"/>
    </location>
</feature>
<accession>A0A1I1GKM5</accession>
<feature type="transmembrane region" description="Helical" evidence="6">
    <location>
        <begin position="294"/>
        <end position="317"/>
    </location>
</feature>
<feature type="transmembrane region" description="Helical" evidence="6">
    <location>
        <begin position="382"/>
        <end position="404"/>
    </location>
</feature>
<keyword evidence="5 6" id="KW-0472">Membrane</keyword>
<feature type="transmembrane region" description="Helical" evidence="6">
    <location>
        <begin position="357"/>
        <end position="376"/>
    </location>
</feature>
<evidence type="ECO:0000256" key="2">
    <source>
        <dbReference type="ARBA" id="ARBA00022475"/>
    </source>
</evidence>
<feature type="transmembrane region" description="Helical" evidence="6">
    <location>
        <begin position="50"/>
        <end position="73"/>
    </location>
</feature>
<dbReference type="Proteomes" id="UP000199612">
    <property type="component" value="Unassembled WGS sequence"/>
</dbReference>
<protein>
    <submittedName>
        <fullName evidence="7">Membrane protein involved in the export of O-antigen and teichoic acid</fullName>
    </submittedName>
</protein>
<dbReference type="InterPro" id="IPR050833">
    <property type="entry name" value="Poly_Biosynth_Transport"/>
</dbReference>
<name>A0A1I1GKM5_9LACT</name>
<evidence type="ECO:0000256" key="1">
    <source>
        <dbReference type="ARBA" id="ARBA00004651"/>
    </source>
</evidence>
<evidence type="ECO:0000256" key="3">
    <source>
        <dbReference type="ARBA" id="ARBA00022692"/>
    </source>
</evidence>
<dbReference type="OrthoDB" id="6017905at2"/>
<feature type="transmembrane region" description="Helical" evidence="6">
    <location>
        <begin position="85"/>
        <end position="109"/>
    </location>
</feature>
<keyword evidence="4 6" id="KW-1133">Transmembrane helix</keyword>
<evidence type="ECO:0000313" key="8">
    <source>
        <dbReference type="Proteomes" id="UP000199612"/>
    </source>
</evidence>
<evidence type="ECO:0000256" key="5">
    <source>
        <dbReference type="ARBA" id="ARBA00023136"/>
    </source>
</evidence>
<gene>
    <name evidence="7" type="ORF">SAMN04488102_10334</name>
</gene>
<feature type="transmembrane region" description="Helical" evidence="6">
    <location>
        <begin position="440"/>
        <end position="461"/>
    </location>
</feature>
<keyword evidence="3 6" id="KW-0812">Transmembrane</keyword>
<dbReference type="PANTHER" id="PTHR30250">
    <property type="entry name" value="PST FAMILY PREDICTED COLANIC ACID TRANSPORTER"/>
    <property type="match status" value="1"/>
</dbReference>
<organism evidence="7 8">
    <name type="scientific">Alkalibacterium subtropicum</name>
    <dbReference type="NCBI Taxonomy" id="753702"/>
    <lineage>
        <taxon>Bacteria</taxon>
        <taxon>Bacillati</taxon>
        <taxon>Bacillota</taxon>
        <taxon>Bacilli</taxon>
        <taxon>Lactobacillales</taxon>
        <taxon>Carnobacteriaceae</taxon>
        <taxon>Alkalibacterium</taxon>
    </lineage>
</organism>
<comment type="subcellular location">
    <subcellularLocation>
        <location evidence="1">Cell membrane</location>
        <topology evidence="1">Multi-pass membrane protein</topology>
    </subcellularLocation>
</comment>
<evidence type="ECO:0000256" key="6">
    <source>
        <dbReference type="SAM" id="Phobius"/>
    </source>
</evidence>
<keyword evidence="2" id="KW-1003">Cell membrane</keyword>
<evidence type="ECO:0000313" key="7">
    <source>
        <dbReference type="EMBL" id="SFC09883.1"/>
    </source>
</evidence>
<dbReference type="STRING" id="753702.SAMN04488102_10334"/>
<dbReference type="InterPro" id="IPR002797">
    <property type="entry name" value="Polysacc_synth"/>
</dbReference>
<feature type="transmembrane region" description="Helical" evidence="6">
    <location>
        <begin position="154"/>
        <end position="172"/>
    </location>
</feature>
<feature type="transmembrane region" description="Helical" evidence="6">
    <location>
        <begin position="416"/>
        <end position="434"/>
    </location>
</feature>
<dbReference type="PANTHER" id="PTHR30250:SF11">
    <property type="entry name" value="O-ANTIGEN TRANSPORTER-RELATED"/>
    <property type="match status" value="1"/>
</dbReference>
<evidence type="ECO:0000256" key="4">
    <source>
        <dbReference type="ARBA" id="ARBA00022989"/>
    </source>
</evidence>
<keyword evidence="8" id="KW-1185">Reference proteome</keyword>
<feature type="transmembrane region" description="Helical" evidence="6">
    <location>
        <begin position="115"/>
        <end position="133"/>
    </location>
</feature>
<feature type="transmembrane region" description="Helical" evidence="6">
    <location>
        <begin position="323"/>
        <end position="345"/>
    </location>
</feature>
<reference evidence="8" key="1">
    <citation type="submission" date="2016-10" db="EMBL/GenBank/DDBJ databases">
        <authorList>
            <person name="Varghese N."/>
            <person name="Submissions S."/>
        </authorList>
    </citation>
    <scope>NUCLEOTIDE SEQUENCE [LARGE SCALE GENOMIC DNA]</scope>
    <source>
        <strain evidence="8">DSM 23664</strain>
    </source>
</reference>
<feature type="transmembrane region" description="Helical" evidence="6">
    <location>
        <begin position="184"/>
        <end position="201"/>
    </location>
</feature>